<dbReference type="Proteomes" id="UP001634394">
    <property type="component" value="Unassembled WGS sequence"/>
</dbReference>
<dbReference type="AlphaFoldDB" id="A0ABD3XI37"/>
<proteinExistence type="predicted"/>
<reference evidence="1 2" key="1">
    <citation type="submission" date="2024-11" db="EMBL/GenBank/DDBJ databases">
        <title>Chromosome-level genome assembly of the freshwater bivalve Anodonta woodiana.</title>
        <authorList>
            <person name="Chen X."/>
        </authorList>
    </citation>
    <scope>NUCLEOTIDE SEQUENCE [LARGE SCALE GENOMIC DNA]</scope>
    <source>
        <strain evidence="1">MN2024</strain>
        <tissue evidence="1">Gills</tissue>
    </source>
</reference>
<keyword evidence="2" id="KW-1185">Reference proteome</keyword>
<protein>
    <submittedName>
        <fullName evidence="1">Uncharacterized protein</fullName>
    </submittedName>
</protein>
<evidence type="ECO:0000313" key="2">
    <source>
        <dbReference type="Proteomes" id="UP001634394"/>
    </source>
</evidence>
<gene>
    <name evidence="1" type="ORF">ACJMK2_025790</name>
</gene>
<organism evidence="1 2">
    <name type="scientific">Sinanodonta woodiana</name>
    <name type="common">Chinese pond mussel</name>
    <name type="synonym">Anodonta woodiana</name>
    <dbReference type="NCBI Taxonomy" id="1069815"/>
    <lineage>
        <taxon>Eukaryota</taxon>
        <taxon>Metazoa</taxon>
        <taxon>Spiralia</taxon>
        <taxon>Lophotrochozoa</taxon>
        <taxon>Mollusca</taxon>
        <taxon>Bivalvia</taxon>
        <taxon>Autobranchia</taxon>
        <taxon>Heteroconchia</taxon>
        <taxon>Palaeoheterodonta</taxon>
        <taxon>Unionida</taxon>
        <taxon>Unionoidea</taxon>
        <taxon>Unionidae</taxon>
        <taxon>Unioninae</taxon>
        <taxon>Sinanodonta</taxon>
    </lineage>
</organism>
<sequence length="91" mass="10301">MRAIVDCYPAVYATLEHDAAKDISEAKELFVKCTTFVLVSGFFKDIFGVVGKQSHVFQRDNVDIKTVNFMVSTQLKITQLKTKNKLELTQV</sequence>
<evidence type="ECO:0000313" key="1">
    <source>
        <dbReference type="EMBL" id="KAL3885747.1"/>
    </source>
</evidence>
<accession>A0ABD3XI37</accession>
<dbReference type="EMBL" id="JBJQND010000002">
    <property type="protein sequence ID" value="KAL3885747.1"/>
    <property type="molecule type" value="Genomic_DNA"/>
</dbReference>
<name>A0ABD3XI37_SINWO</name>
<comment type="caution">
    <text evidence="1">The sequence shown here is derived from an EMBL/GenBank/DDBJ whole genome shotgun (WGS) entry which is preliminary data.</text>
</comment>